<proteinExistence type="inferred from homology"/>
<evidence type="ECO:0000256" key="8">
    <source>
        <dbReference type="ARBA" id="ARBA00023002"/>
    </source>
</evidence>
<dbReference type="GO" id="GO:0004477">
    <property type="term" value="F:methenyltetrahydrofolate cyclohydrolase activity"/>
    <property type="evidence" value="ECO:0007669"/>
    <property type="project" value="UniProtKB-UniRule"/>
</dbReference>
<sequence length="283" mass="30979">MSQIIDGKSLAAEIDAQTMVETEQLKQNGITPHLVVILVGEDGASQIYVRNKERRAQKLGIKSTVIKMDSDTTEKELLAKIHELNQDVDVNAILVQMPLPKQIDEFKVIMAIDPKKDADGFHPVNVGRLFENEIAQTPVACTPQGIMEMFKKYQISLDGKNAVVVGRSTIVGKPMAALLLNANATVTVVHSHTKDLKEITKKADILVVATGIAHFIKADQVKDGAVVIDVGMDRDENGKLTGDVDFEKVQEKASFITPVPKGVGPMTISMLMKQTIDLTRWSV</sequence>
<dbReference type="InterPro" id="IPR020631">
    <property type="entry name" value="THF_DH/CycHdrlase_NAD-bd_dom"/>
</dbReference>
<keyword evidence="16" id="KW-1185">Reference proteome</keyword>
<comment type="pathway">
    <text evidence="1 12">One-carbon metabolism; tetrahydrofolate interconversion.</text>
</comment>
<feature type="binding site" evidence="12">
    <location>
        <begin position="166"/>
        <end position="168"/>
    </location>
    <ligand>
        <name>NADP(+)</name>
        <dbReference type="ChEBI" id="CHEBI:58349"/>
    </ligand>
</feature>
<dbReference type="PATRIC" id="fig|331679.3.peg.161"/>
<dbReference type="Pfam" id="PF00763">
    <property type="entry name" value="THF_DHG_CYH"/>
    <property type="match status" value="1"/>
</dbReference>
<dbReference type="FunFam" id="3.40.50.720:FF:000094">
    <property type="entry name" value="Bifunctional protein FolD"/>
    <property type="match status" value="1"/>
</dbReference>
<dbReference type="InterPro" id="IPR000672">
    <property type="entry name" value="THF_DH/CycHdrlase"/>
</dbReference>
<keyword evidence="7 12" id="KW-0521">NADP</keyword>
<dbReference type="SUPFAM" id="SSF53223">
    <property type="entry name" value="Aminoacid dehydrogenase-like, N-terminal domain"/>
    <property type="match status" value="1"/>
</dbReference>
<comment type="catalytic activity">
    <reaction evidence="12">
        <text>(6R)-5,10-methenyltetrahydrofolate + H2O = (6R)-10-formyltetrahydrofolate + H(+)</text>
        <dbReference type="Rhea" id="RHEA:23700"/>
        <dbReference type="ChEBI" id="CHEBI:15377"/>
        <dbReference type="ChEBI" id="CHEBI:15378"/>
        <dbReference type="ChEBI" id="CHEBI:57455"/>
        <dbReference type="ChEBI" id="CHEBI:195366"/>
        <dbReference type="EC" id="3.5.4.9"/>
    </reaction>
</comment>
<dbReference type="FunFam" id="3.40.50.10860:FF:000005">
    <property type="entry name" value="C-1-tetrahydrofolate synthase, cytoplasmic, putative"/>
    <property type="match status" value="1"/>
</dbReference>
<evidence type="ECO:0000256" key="9">
    <source>
        <dbReference type="ARBA" id="ARBA00023102"/>
    </source>
</evidence>
<dbReference type="GO" id="GO:0035999">
    <property type="term" value="P:tetrahydrofolate interconversion"/>
    <property type="evidence" value="ECO:0007669"/>
    <property type="project" value="UniProtKB-UniRule"/>
</dbReference>
<dbReference type="InterPro" id="IPR036291">
    <property type="entry name" value="NAD(P)-bd_dom_sf"/>
</dbReference>
<comment type="catalytic activity">
    <reaction evidence="12">
        <text>(6R)-5,10-methylene-5,6,7,8-tetrahydrofolate + NADP(+) = (6R)-5,10-methenyltetrahydrofolate + NADPH</text>
        <dbReference type="Rhea" id="RHEA:22812"/>
        <dbReference type="ChEBI" id="CHEBI:15636"/>
        <dbReference type="ChEBI" id="CHEBI:57455"/>
        <dbReference type="ChEBI" id="CHEBI:57783"/>
        <dbReference type="ChEBI" id="CHEBI:58349"/>
        <dbReference type="EC" id="1.5.1.5"/>
    </reaction>
</comment>
<dbReference type="EC" id="3.5.4.9" evidence="12"/>
<dbReference type="PANTHER" id="PTHR48099">
    <property type="entry name" value="C-1-TETRAHYDROFOLATE SYNTHASE, CYTOPLASMIC-RELATED"/>
    <property type="match status" value="1"/>
</dbReference>
<dbReference type="CDD" id="cd01080">
    <property type="entry name" value="NAD_bind_m-THF_DH_Cyclohyd"/>
    <property type="match status" value="1"/>
</dbReference>
<keyword evidence="6 12" id="KW-0378">Hydrolase</keyword>
<evidence type="ECO:0000256" key="3">
    <source>
        <dbReference type="ARBA" id="ARBA00022563"/>
    </source>
</evidence>
<dbReference type="AlphaFoldDB" id="A0A0R2L0H8"/>
<dbReference type="GO" id="GO:0000105">
    <property type="term" value="P:L-histidine biosynthetic process"/>
    <property type="evidence" value="ECO:0007669"/>
    <property type="project" value="UniProtKB-KW"/>
</dbReference>
<dbReference type="PROSITE" id="PS00766">
    <property type="entry name" value="THF_DHG_CYH_1"/>
    <property type="match status" value="1"/>
</dbReference>
<dbReference type="Proteomes" id="UP000051859">
    <property type="component" value="Unassembled WGS sequence"/>
</dbReference>
<evidence type="ECO:0000313" key="16">
    <source>
        <dbReference type="Proteomes" id="UP000051859"/>
    </source>
</evidence>
<dbReference type="Gene3D" id="3.40.50.720">
    <property type="entry name" value="NAD(P)-binding Rossmann-like Domain"/>
    <property type="match status" value="1"/>
</dbReference>
<dbReference type="InterPro" id="IPR020630">
    <property type="entry name" value="THF_DH/CycHdrlase_cat_dom"/>
</dbReference>
<comment type="caution">
    <text evidence="12">Lacks conserved residue(s) required for the propagation of feature annotation.</text>
</comment>
<reference evidence="15 16" key="1">
    <citation type="journal article" date="2015" name="Genome Announc.">
        <title>Expanding the biotechnology potential of lactobacilli through comparative genomics of 213 strains and associated genera.</title>
        <authorList>
            <person name="Sun Z."/>
            <person name="Harris H.M."/>
            <person name="McCann A."/>
            <person name="Guo C."/>
            <person name="Argimon S."/>
            <person name="Zhang W."/>
            <person name="Yang X."/>
            <person name="Jeffery I.B."/>
            <person name="Cooney J.C."/>
            <person name="Kagawa T.F."/>
            <person name="Liu W."/>
            <person name="Song Y."/>
            <person name="Salvetti E."/>
            <person name="Wrobel A."/>
            <person name="Rasinkangas P."/>
            <person name="Parkhill J."/>
            <person name="Rea M.C."/>
            <person name="O'Sullivan O."/>
            <person name="Ritari J."/>
            <person name="Douillard F.P."/>
            <person name="Paul Ross R."/>
            <person name="Yang R."/>
            <person name="Briner A.E."/>
            <person name="Felis G.E."/>
            <person name="de Vos W.M."/>
            <person name="Barrangou R."/>
            <person name="Klaenhammer T.R."/>
            <person name="Caufield P.W."/>
            <person name="Cui Y."/>
            <person name="Zhang H."/>
            <person name="O'Toole P.W."/>
        </authorList>
    </citation>
    <scope>NUCLEOTIDE SEQUENCE [LARGE SCALE GENOMIC DNA]</scope>
    <source>
        <strain evidence="15 16">DSM 18001</strain>
    </source>
</reference>
<dbReference type="Pfam" id="PF02882">
    <property type="entry name" value="THF_DHG_CYH_C"/>
    <property type="match status" value="1"/>
</dbReference>
<comment type="subunit">
    <text evidence="2 12">Homodimer.</text>
</comment>
<feature type="domain" description="Tetrahydrofolate dehydrogenase/cyclohydrolase NAD(P)-binding" evidence="14">
    <location>
        <begin position="140"/>
        <end position="279"/>
    </location>
</feature>
<dbReference type="UniPathway" id="UPA00193"/>
<evidence type="ECO:0000256" key="10">
    <source>
        <dbReference type="ARBA" id="ARBA00023167"/>
    </source>
</evidence>
<keyword evidence="3 12" id="KW-0554">One-carbon metabolism</keyword>
<dbReference type="GO" id="GO:0009086">
    <property type="term" value="P:methionine biosynthetic process"/>
    <property type="evidence" value="ECO:0007669"/>
    <property type="project" value="UniProtKB-KW"/>
</dbReference>
<organism evidence="15 16">
    <name type="scientific">Pediococcus stilesii</name>
    <dbReference type="NCBI Taxonomy" id="331679"/>
    <lineage>
        <taxon>Bacteria</taxon>
        <taxon>Bacillati</taxon>
        <taxon>Bacillota</taxon>
        <taxon>Bacilli</taxon>
        <taxon>Lactobacillales</taxon>
        <taxon>Lactobacillaceae</taxon>
        <taxon>Pediococcus</taxon>
    </lineage>
</organism>
<dbReference type="GO" id="GO:0005829">
    <property type="term" value="C:cytosol"/>
    <property type="evidence" value="ECO:0007669"/>
    <property type="project" value="TreeGrafter"/>
</dbReference>
<evidence type="ECO:0000256" key="12">
    <source>
        <dbReference type="HAMAP-Rule" id="MF_01576"/>
    </source>
</evidence>
<dbReference type="SUPFAM" id="SSF51735">
    <property type="entry name" value="NAD(P)-binding Rossmann-fold domains"/>
    <property type="match status" value="1"/>
</dbReference>
<name>A0A0R2L0H8_9LACO</name>
<dbReference type="PRINTS" id="PR00085">
    <property type="entry name" value="THFDHDRGNASE"/>
</dbReference>
<dbReference type="PROSITE" id="PS00767">
    <property type="entry name" value="THF_DHG_CYH_2"/>
    <property type="match status" value="1"/>
</dbReference>
<dbReference type="GO" id="GO:0004488">
    <property type="term" value="F:methylenetetrahydrofolate dehydrogenase (NADP+) activity"/>
    <property type="evidence" value="ECO:0007669"/>
    <property type="project" value="UniProtKB-UniRule"/>
</dbReference>
<keyword evidence="9 12" id="KW-0368">Histidine biosynthesis</keyword>
<evidence type="ECO:0000256" key="5">
    <source>
        <dbReference type="ARBA" id="ARBA00022755"/>
    </source>
</evidence>
<keyword evidence="10 12" id="KW-0486">Methionine biosynthesis</keyword>
<evidence type="ECO:0000256" key="4">
    <source>
        <dbReference type="ARBA" id="ARBA00022605"/>
    </source>
</evidence>
<evidence type="ECO:0000256" key="1">
    <source>
        <dbReference type="ARBA" id="ARBA00004777"/>
    </source>
</evidence>
<dbReference type="RefSeq" id="WP_057801304.1">
    <property type="nucleotide sequence ID" value="NZ_JQBX01000001.1"/>
</dbReference>
<dbReference type="PANTHER" id="PTHR48099:SF5">
    <property type="entry name" value="C-1-TETRAHYDROFOLATE SYNTHASE, CYTOPLASMIC"/>
    <property type="match status" value="1"/>
</dbReference>
<keyword evidence="11 12" id="KW-0511">Multifunctional enzyme</keyword>
<evidence type="ECO:0000313" key="15">
    <source>
        <dbReference type="EMBL" id="KRN95275.1"/>
    </source>
</evidence>
<keyword evidence="4 12" id="KW-0028">Amino-acid biosynthesis</keyword>
<dbReference type="HAMAP" id="MF_01576">
    <property type="entry name" value="THF_DHG_CYH"/>
    <property type="match status" value="1"/>
</dbReference>
<gene>
    <name evidence="12" type="primary">folD</name>
    <name evidence="15" type="ORF">IV81_GL000159</name>
</gene>
<comment type="function">
    <text evidence="12">Catalyzes the oxidation of 5,10-methylenetetrahydrofolate to 5,10-methenyltetrahydrofolate and then the hydrolysis of 5,10-methenyltetrahydrofolate to 10-formyltetrahydrofolate.</text>
</comment>
<accession>A0A0R2L0H8</accession>
<evidence type="ECO:0000256" key="6">
    <source>
        <dbReference type="ARBA" id="ARBA00022801"/>
    </source>
</evidence>
<evidence type="ECO:0000256" key="2">
    <source>
        <dbReference type="ARBA" id="ARBA00011738"/>
    </source>
</evidence>
<dbReference type="InterPro" id="IPR020867">
    <property type="entry name" value="THF_DH/CycHdrlase_CS"/>
</dbReference>
<dbReference type="STRING" id="331679.IV81_GL000159"/>
<protein>
    <recommendedName>
        <fullName evidence="12">Bifunctional protein FolD</fullName>
    </recommendedName>
    <domain>
        <recommendedName>
            <fullName evidence="12">Methylenetetrahydrofolate dehydrogenase</fullName>
            <ecNumber evidence="12">1.5.1.5</ecNumber>
        </recommendedName>
    </domain>
    <domain>
        <recommendedName>
            <fullName evidence="12">Methenyltetrahydrofolate cyclohydrolase</fullName>
            <ecNumber evidence="12">3.5.4.9</ecNumber>
        </recommendedName>
    </domain>
</protein>
<dbReference type="InterPro" id="IPR046346">
    <property type="entry name" value="Aminoacid_DH-like_N_sf"/>
</dbReference>
<dbReference type="GO" id="GO:0006164">
    <property type="term" value="P:purine nucleotide biosynthetic process"/>
    <property type="evidence" value="ECO:0007669"/>
    <property type="project" value="UniProtKB-KW"/>
</dbReference>
<evidence type="ECO:0000259" key="14">
    <source>
        <dbReference type="Pfam" id="PF02882"/>
    </source>
</evidence>
<evidence type="ECO:0000256" key="11">
    <source>
        <dbReference type="ARBA" id="ARBA00023268"/>
    </source>
</evidence>
<comment type="caution">
    <text evidence="15">The sequence shown here is derived from an EMBL/GenBank/DDBJ whole genome shotgun (WGS) entry which is preliminary data.</text>
</comment>
<dbReference type="NCBIfam" id="NF010783">
    <property type="entry name" value="PRK14186.1"/>
    <property type="match status" value="1"/>
</dbReference>
<keyword evidence="8 12" id="KW-0560">Oxidoreductase</keyword>
<evidence type="ECO:0000256" key="7">
    <source>
        <dbReference type="ARBA" id="ARBA00022857"/>
    </source>
</evidence>
<feature type="domain" description="Tetrahydrofolate dehydrogenase/cyclohydrolase catalytic" evidence="13">
    <location>
        <begin position="5"/>
        <end position="119"/>
    </location>
</feature>
<dbReference type="Gene3D" id="3.40.50.10860">
    <property type="entry name" value="Leucine Dehydrogenase, chain A, domain 1"/>
    <property type="match status" value="1"/>
</dbReference>
<evidence type="ECO:0000259" key="13">
    <source>
        <dbReference type="Pfam" id="PF00763"/>
    </source>
</evidence>
<dbReference type="EMBL" id="JQBX01000001">
    <property type="protein sequence ID" value="KRN95275.1"/>
    <property type="molecule type" value="Genomic_DNA"/>
</dbReference>
<comment type="similarity">
    <text evidence="12">Belongs to the tetrahydrofolate dehydrogenase/cyclohydrolase family.</text>
</comment>
<keyword evidence="5 12" id="KW-0658">Purine biosynthesis</keyword>
<dbReference type="EC" id="1.5.1.5" evidence="12"/>